<evidence type="ECO:0000313" key="2">
    <source>
        <dbReference type="EMBL" id="OKL43201.1"/>
    </source>
</evidence>
<dbReference type="AlphaFoldDB" id="A0A1U7JEX8"/>
<comment type="caution">
    <text evidence="2">The sequence shown here is derived from an EMBL/GenBank/DDBJ whole genome shotgun (WGS) entry which is preliminary data.</text>
</comment>
<name>A0A1U7JEX8_9HYPH</name>
<evidence type="ECO:0000313" key="3">
    <source>
        <dbReference type="Proteomes" id="UP000185783"/>
    </source>
</evidence>
<reference evidence="2 3" key="1">
    <citation type="submission" date="2016-03" db="EMBL/GenBank/DDBJ databases">
        <title>Genome sequence of Nesiotobacter sp. nov., a moderately halophilic alphaproteobacterium isolated from the Yellow Sea, China.</title>
        <authorList>
            <person name="Zhang G."/>
            <person name="Zhang R."/>
        </authorList>
    </citation>
    <scope>NUCLEOTIDE SEQUENCE [LARGE SCALE GENOMIC DNA]</scope>
    <source>
        <strain evidence="2 3">WB1-6</strain>
    </source>
</reference>
<gene>
    <name evidence="2" type="ORF">A3843_15965</name>
</gene>
<proteinExistence type="predicted"/>
<dbReference type="RefSeq" id="WP_036490085.1">
    <property type="nucleotide sequence ID" value="NZ_NKQT01000002.1"/>
</dbReference>
<protein>
    <recommendedName>
        <fullName evidence="4">Head-tail adaptor protein</fullName>
    </recommendedName>
</protein>
<dbReference type="InterPro" id="IPR008767">
    <property type="entry name" value="Phage_SPP1_head-tail_adaptor"/>
</dbReference>
<keyword evidence="3" id="KW-1185">Reference proteome</keyword>
<dbReference type="STRING" id="197461.A3843_15965"/>
<feature type="region of interest" description="Disordered" evidence="1">
    <location>
        <begin position="1"/>
        <end position="23"/>
    </location>
</feature>
<sequence>MGAGKFDTPMTLSAPSVSLAPTGDDETVYLPQAVVWAQVRPRRVAATPQAGRLQETTGYTVRLRYRADVLPGWLLEAGPLRLRVETVVDPDQRTRVLDLTCRQLEEAS</sequence>
<dbReference type="InterPro" id="IPR038666">
    <property type="entry name" value="SSP1_head-tail_sf"/>
</dbReference>
<accession>A0A1U7JEX8</accession>
<evidence type="ECO:0008006" key="4">
    <source>
        <dbReference type="Google" id="ProtNLM"/>
    </source>
</evidence>
<dbReference type="Gene3D" id="2.40.10.270">
    <property type="entry name" value="Bacteriophage SPP1 head-tail adaptor protein"/>
    <property type="match status" value="1"/>
</dbReference>
<dbReference type="NCBIfam" id="TIGR01563">
    <property type="entry name" value="gp16_SPP1"/>
    <property type="match status" value="1"/>
</dbReference>
<evidence type="ECO:0000256" key="1">
    <source>
        <dbReference type="SAM" id="MobiDB-lite"/>
    </source>
</evidence>
<dbReference type="Proteomes" id="UP000185783">
    <property type="component" value="Unassembled WGS sequence"/>
</dbReference>
<dbReference type="Pfam" id="PF05521">
    <property type="entry name" value="Phage_HCP"/>
    <property type="match status" value="1"/>
</dbReference>
<organism evidence="2 3">
    <name type="scientific">Pseudovibrio exalbescens</name>
    <dbReference type="NCBI Taxonomy" id="197461"/>
    <lineage>
        <taxon>Bacteria</taxon>
        <taxon>Pseudomonadati</taxon>
        <taxon>Pseudomonadota</taxon>
        <taxon>Alphaproteobacteria</taxon>
        <taxon>Hyphomicrobiales</taxon>
        <taxon>Stappiaceae</taxon>
        <taxon>Pseudovibrio</taxon>
    </lineage>
</organism>
<dbReference type="EMBL" id="LVVZ01000022">
    <property type="protein sequence ID" value="OKL43201.1"/>
    <property type="molecule type" value="Genomic_DNA"/>
</dbReference>